<dbReference type="AlphaFoldDB" id="A0A9W2XPE1"/>
<organism evidence="9 10">
    <name type="scientific">Betta splendens</name>
    <name type="common">Siamese fighting fish</name>
    <dbReference type="NCBI Taxonomy" id="158456"/>
    <lineage>
        <taxon>Eukaryota</taxon>
        <taxon>Metazoa</taxon>
        <taxon>Chordata</taxon>
        <taxon>Craniata</taxon>
        <taxon>Vertebrata</taxon>
        <taxon>Euteleostomi</taxon>
        <taxon>Actinopterygii</taxon>
        <taxon>Neopterygii</taxon>
        <taxon>Teleostei</taxon>
        <taxon>Neoteleostei</taxon>
        <taxon>Acanthomorphata</taxon>
        <taxon>Anabantaria</taxon>
        <taxon>Anabantiformes</taxon>
        <taxon>Anabantoidei</taxon>
        <taxon>Osphronemidae</taxon>
        <taxon>Betta</taxon>
    </lineage>
</organism>
<dbReference type="InterPro" id="IPR043216">
    <property type="entry name" value="PAP-like"/>
</dbReference>
<dbReference type="GO" id="GO:0008195">
    <property type="term" value="F:phosphatidate phosphatase activity"/>
    <property type="evidence" value="ECO:0007669"/>
    <property type="project" value="TreeGrafter"/>
</dbReference>
<dbReference type="CDD" id="cd03384">
    <property type="entry name" value="PAP2_wunen"/>
    <property type="match status" value="1"/>
</dbReference>
<feature type="transmembrane region" description="Helical" evidence="7">
    <location>
        <begin position="152"/>
        <end position="170"/>
    </location>
</feature>
<dbReference type="GO" id="GO:0006644">
    <property type="term" value="P:phospholipid metabolic process"/>
    <property type="evidence" value="ECO:0007669"/>
    <property type="project" value="InterPro"/>
</dbReference>
<evidence type="ECO:0000313" key="10">
    <source>
        <dbReference type="RefSeq" id="XP_055363533.1"/>
    </source>
</evidence>
<dbReference type="GO" id="GO:0007165">
    <property type="term" value="P:signal transduction"/>
    <property type="evidence" value="ECO:0007669"/>
    <property type="project" value="TreeGrafter"/>
</dbReference>
<feature type="compositionally biased region" description="Pro residues" evidence="6">
    <location>
        <begin position="237"/>
        <end position="251"/>
    </location>
</feature>
<evidence type="ECO:0000256" key="4">
    <source>
        <dbReference type="ARBA" id="ARBA00022989"/>
    </source>
</evidence>
<dbReference type="SUPFAM" id="SSF48317">
    <property type="entry name" value="Acid phosphatase/Vanadium-dependent haloperoxidase"/>
    <property type="match status" value="1"/>
</dbReference>
<evidence type="ECO:0000256" key="1">
    <source>
        <dbReference type="ARBA" id="ARBA00004141"/>
    </source>
</evidence>
<feature type="transmembrane region" description="Helical" evidence="7">
    <location>
        <begin position="208"/>
        <end position="227"/>
    </location>
</feature>
<dbReference type="PANTHER" id="PTHR10165">
    <property type="entry name" value="LIPID PHOSPHATE PHOSPHATASE"/>
    <property type="match status" value="1"/>
</dbReference>
<name>A0A9W2XPE1_BETSP</name>
<dbReference type="CTD" id="571463"/>
<protein>
    <submittedName>
        <fullName evidence="10">Phospholipid phosphatase-related protein type 2 isoform X5</fullName>
    </submittedName>
</protein>
<evidence type="ECO:0000259" key="8">
    <source>
        <dbReference type="SMART" id="SM00014"/>
    </source>
</evidence>
<accession>A0A9W2XPE1</accession>
<evidence type="ECO:0000313" key="9">
    <source>
        <dbReference type="Proteomes" id="UP000515150"/>
    </source>
</evidence>
<feature type="transmembrane region" description="Helical" evidence="7">
    <location>
        <begin position="79"/>
        <end position="99"/>
    </location>
</feature>
<dbReference type="RefSeq" id="XP_055363533.1">
    <property type="nucleotide sequence ID" value="XM_055507558.1"/>
</dbReference>
<evidence type="ECO:0000256" key="2">
    <source>
        <dbReference type="ARBA" id="ARBA00008816"/>
    </source>
</evidence>
<keyword evidence="5 7" id="KW-0472">Membrane</keyword>
<dbReference type="GO" id="GO:0005886">
    <property type="term" value="C:plasma membrane"/>
    <property type="evidence" value="ECO:0007669"/>
    <property type="project" value="TreeGrafter"/>
</dbReference>
<sequence length="306" mass="33660">MQMMDSRLSAPRRVTRSLPAERSQQKTSTYIVPCFLFVEILIGEVTSFFVKTEGAQEKTIVTADCCYFNPLLRRIVRFLGVYSFGLFTTTIFANAGQVVTGNQTPHFLSACKPNYTALGCQSPLQYIAERRACTGNPYLVASARKSFPSKDAALSFYSAVYTVMYVTLVFRTKGTRLTKPTLCLLLLSLAVLVGVVRVTEHRSHWNDVLAGFVTGGAIAAFLVSCVINNFKPAQRASPPPPPPPPPPPQRPDPFAGVPLLSLPRVESPLEKLQGYRILRSHDHQPIPPPTPPDVLLPSRRCLTSAV</sequence>
<dbReference type="InterPro" id="IPR000326">
    <property type="entry name" value="PAP2/HPO"/>
</dbReference>
<dbReference type="Pfam" id="PF01569">
    <property type="entry name" value="PAP2"/>
    <property type="match status" value="1"/>
</dbReference>
<evidence type="ECO:0000256" key="3">
    <source>
        <dbReference type="ARBA" id="ARBA00022692"/>
    </source>
</evidence>
<dbReference type="GeneID" id="114855048"/>
<proteinExistence type="inferred from homology"/>
<reference evidence="10" key="1">
    <citation type="submission" date="2025-08" db="UniProtKB">
        <authorList>
            <consortium name="RefSeq"/>
        </authorList>
    </citation>
    <scope>IDENTIFICATION</scope>
</reference>
<comment type="subcellular location">
    <subcellularLocation>
        <location evidence="1">Membrane</location>
        <topology evidence="1">Multi-pass membrane protein</topology>
    </subcellularLocation>
</comment>
<feature type="region of interest" description="Disordered" evidence="6">
    <location>
        <begin position="278"/>
        <end position="297"/>
    </location>
</feature>
<dbReference type="GO" id="GO:0046839">
    <property type="term" value="P:phospholipid dephosphorylation"/>
    <property type="evidence" value="ECO:0007669"/>
    <property type="project" value="TreeGrafter"/>
</dbReference>
<dbReference type="SMART" id="SM00014">
    <property type="entry name" value="acidPPc"/>
    <property type="match status" value="1"/>
</dbReference>
<dbReference type="InterPro" id="IPR036938">
    <property type="entry name" value="PAP2/HPO_sf"/>
</dbReference>
<evidence type="ECO:0000256" key="7">
    <source>
        <dbReference type="SAM" id="Phobius"/>
    </source>
</evidence>
<dbReference type="Proteomes" id="UP000515150">
    <property type="component" value="Chromosome 1"/>
</dbReference>
<evidence type="ECO:0000256" key="5">
    <source>
        <dbReference type="ARBA" id="ARBA00023136"/>
    </source>
</evidence>
<feature type="domain" description="Phosphatidic acid phosphatase type 2/haloperoxidase" evidence="8">
    <location>
        <begin position="79"/>
        <end position="223"/>
    </location>
</feature>
<dbReference type="Gene3D" id="1.20.144.10">
    <property type="entry name" value="Phosphatidic acid phosphatase type 2/haloperoxidase"/>
    <property type="match status" value="1"/>
</dbReference>
<gene>
    <name evidence="10" type="primary">plppr2b</name>
</gene>
<dbReference type="PANTHER" id="PTHR10165:SF15">
    <property type="entry name" value="PHOSPHOLIPID PHOSPHATASE-RELATED PROTEIN TYPE 2"/>
    <property type="match status" value="1"/>
</dbReference>
<keyword evidence="4 7" id="KW-1133">Transmembrane helix</keyword>
<feature type="compositionally biased region" description="Pro residues" evidence="6">
    <location>
        <begin position="285"/>
        <end position="294"/>
    </location>
</feature>
<feature type="region of interest" description="Disordered" evidence="6">
    <location>
        <begin position="1"/>
        <end position="21"/>
    </location>
</feature>
<feature type="region of interest" description="Disordered" evidence="6">
    <location>
        <begin position="233"/>
        <end position="255"/>
    </location>
</feature>
<keyword evidence="9" id="KW-1185">Reference proteome</keyword>
<keyword evidence="3 7" id="KW-0812">Transmembrane</keyword>
<feature type="transmembrane region" description="Helical" evidence="7">
    <location>
        <begin position="177"/>
        <end position="196"/>
    </location>
</feature>
<evidence type="ECO:0000256" key="6">
    <source>
        <dbReference type="SAM" id="MobiDB-lite"/>
    </source>
</evidence>
<comment type="similarity">
    <text evidence="2">Belongs to the PA-phosphatase related phosphoesterase family.</text>
</comment>